<evidence type="ECO:0000313" key="4">
    <source>
        <dbReference type="Proteomes" id="UP001317705"/>
    </source>
</evidence>
<dbReference type="InterPro" id="IPR038756">
    <property type="entry name" value="CheX-like"/>
</dbReference>
<accession>A0ABN6VZ85</accession>
<dbReference type="EMBL" id="AP027151">
    <property type="protein sequence ID" value="BDV44711.1"/>
    <property type="molecule type" value="Genomic_DNA"/>
</dbReference>
<dbReference type="Proteomes" id="UP001317705">
    <property type="component" value="Chromosome"/>
</dbReference>
<dbReference type="PANTHER" id="PTHR39452">
    <property type="entry name" value="CHEY-P PHOSPHATASE CHEX"/>
    <property type="match status" value="1"/>
</dbReference>
<name>A0ABN6VZ85_9BACT</name>
<feature type="domain" description="Chemotaxis phosphatase CheX-like" evidence="2">
    <location>
        <begin position="55"/>
        <end position="153"/>
    </location>
</feature>
<dbReference type="Pfam" id="PF13690">
    <property type="entry name" value="CheX"/>
    <property type="match status" value="1"/>
</dbReference>
<keyword evidence="4" id="KW-1185">Reference proteome</keyword>
<evidence type="ECO:0000256" key="1">
    <source>
        <dbReference type="ARBA" id="ARBA00022500"/>
    </source>
</evidence>
<reference evidence="3 4" key="1">
    <citation type="submission" date="2022-12" db="EMBL/GenBank/DDBJ databases">
        <title>Polyphasic characterization of Geotalea uranireducens NIT-SL11 newly isolated from a complex of sewage sludge and microbially reduced graphene oxide.</title>
        <authorList>
            <person name="Xie L."/>
            <person name="Yoshida N."/>
            <person name="Meng L."/>
        </authorList>
    </citation>
    <scope>NUCLEOTIDE SEQUENCE [LARGE SCALE GENOMIC DNA]</scope>
    <source>
        <strain evidence="3 4">NIT-SL11</strain>
    </source>
</reference>
<dbReference type="SUPFAM" id="SSF103039">
    <property type="entry name" value="CheC-like"/>
    <property type="match status" value="1"/>
</dbReference>
<proteinExistence type="predicted"/>
<keyword evidence="1" id="KW-0145">Chemotaxis</keyword>
<protein>
    <submittedName>
        <fullName evidence="3">Chemotaxis protein CheX</fullName>
    </submittedName>
</protein>
<dbReference type="RefSeq" id="WP_282000804.1">
    <property type="nucleotide sequence ID" value="NZ_AP027151.1"/>
</dbReference>
<dbReference type="Gene3D" id="3.40.1550.10">
    <property type="entry name" value="CheC-like"/>
    <property type="match status" value="1"/>
</dbReference>
<dbReference type="PANTHER" id="PTHR39452:SF1">
    <property type="entry name" value="CHEY-P PHOSPHATASE CHEX"/>
    <property type="match status" value="1"/>
</dbReference>
<sequence length="169" mass="18353">MDNSYTFGDVTVTEQEVAQHMVAAVKTIFSTMIFIDDIVEDYPLEKPVSHFHCSISGMVGLGGAFSGMVGVHLPEDFAQEATASMLGMTVEEVDAESDINDAVGEITNMLAGEVKMLFSDKNLHLCLSTPSIISGKDYTIEVMNNNCAVIVPFYRGEQRFIATLQISAS</sequence>
<dbReference type="CDD" id="cd17906">
    <property type="entry name" value="CheX"/>
    <property type="match status" value="1"/>
</dbReference>
<evidence type="ECO:0000313" key="3">
    <source>
        <dbReference type="EMBL" id="BDV44711.1"/>
    </source>
</evidence>
<gene>
    <name evidence="3" type="primary">cheX40H</name>
    <name evidence="3" type="ORF">GURASL_36340</name>
</gene>
<dbReference type="InterPro" id="IPR028051">
    <property type="entry name" value="CheX-like_dom"/>
</dbReference>
<evidence type="ECO:0000259" key="2">
    <source>
        <dbReference type="Pfam" id="PF13690"/>
    </source>
</evidence>
<organism evidence="3 4">
    <name type="scientific">Geotalea uraniireducens</name>
    <dbReference type="NCBI Taxonomy" id="351604"/>
    <lineage>
        <taxon>Bacteria</taxon>
        <taxon>Pseudomonadati</taxon>
        <taxon>Thermodesulfobacteriota</taxon>
        <taxon>Desulfuromonadia</taxon>
        <taxon>Geobacterales</taxon>
        <taxon>Geobacteraceae</taxon>
        <taxon>Geotalea</taxon>
    </lineage>
</organism>
<dbReference type="InterPro" id="IPR028976">
    <property type="entry name" value="CheC-like_sf"/>
</dbReference>